<organism evidence="1 2">
    <name type="scientific">Batillaria attramentaria</name>
    <dbReference type="NCBI Taxonomy" id="370345"/>
    <lineage>
        <taxon>Eukaryota</taxon>
        <taxon>Metazoa</taxon>
        <taxon>Spiralia</taxon>
        <taxon>Lophotrochozoa</taxon>
        <taxon>Mollusca</taxon>
        <taxon>Gastropoda</taxon>
        <taxon>Caenogastropoda</taxon>
        <taxon>Sorbeoconcha</taxon>
        <taxon>Cerithioidea</taxon>
        <taxon>Batillariidae</taxon>
        <taxon>Batillaria</taxon>
    </lineage>
</organism>
<dbReference type="AlphaFoldDB" id="A0ABD0LXP7"/>
<evidence type="ECO:0000313" key="1">
    <source>
        <dbReference type="EMBL" id="KAK7503940.1"/>
    </source>
</evidence>
<comment type="caution">
    <text evidence="1">The sequence shown here is derived from an EMBL/GenBank/DDBJ whole genome shotgun (WGS) entry which is preliminary data.</text>
</comment>
<keyword evidence="2" id="KW-1185">Reference proteome</keyword>
<name>A0ABD0LXP7_9CAEN</name>
<dbReference type="Proteomes" id="UP001519460">
    <property type="component" value="Unassembled WGS sequence"/>
</dbReference>
<feature type="non-terminal residue" evidence="1">
    <location>
        <position position="61"/>
    </location>
</feature>
<protein>
    <submittedName>
        <fullName evidence="1">Uncharacterized protein</fullName>
    </submittedName>
</protein>
<gene>
    <name evidence="1" type="ORF">BaRGS_00004672</name>
</gene>
<sequence>MADDFITGEDRWRSFPVERPFGYFNAEERCSDKRTGLAVAAPWSRAIFCRQNYTEAVVPIS</sequence>
<proteinExistence type="predicted"/>
<evidence type="ECO:0000313" key="2">
    <source>
        <dbReference type="Proteomes" id="UP001519460"/>
    </source>
</evidence>
<dbReference type="EMBL" id="JACVVK020000017">
    <property type="protein sequence ID" value="KAK7503940.1"/>
    <property type="molecule type" value="Genomic_DNA"/>
</dbReference>
<accession>A0ABD0LXP7</accession>
<reference evidence="1 2" key="1">
    <citation type="journal article" date="2023" name="Sci. Data">
        <title>Genome assembly of the Korean intertidal mud-creeper Batillaria attramentaria.</title>
        <authorList>
            <person name="Patra A.K."/>
            <person name="Ho P.T."/>
            <person name="Jun S."/>
            <person name="Lee S.J."/>
            <person name="Kim Y."/>
            <person name="Won Y.J."/>
        </authorList>
    </citation>
    <scope>NUCLEOTIDE SEQUENCE [LARGE SCALE GENOMIC DNA]</scope>
    <source>
        <strain evidence="1">Wonlab-2016</strain>
    </source>
</reference>